<feature type="transmembrane region" description="Helical" evidence="1">
    <location>
        <begin position="31"/>
        <end position="49"/>
    </location>
</feature>
<organism evidence="2 3">
    <name type="scientific">Pseudochryseolinea flava</name>
    <dbReference type="NCBI Taxonomy" id="2059302"/>
    <lineage>
        <taxon>Bacteria</taxon>
        <taxon>Pseudomonadati</taxon>
        <taxon>Bacteroidota</taxon>
        <taxon>Cytophagia</taxon>
        <taxon>Cytophagales</taxon>
        <taxon>Fulvivirgaceae</taxon>
        <taxon>Pseudochryseolinea</taxon>
    </lineage>
</organism>
<proteinExistence type="predicted"/>
<reference evidence="2 3" key="1">
    <citation type="submission" date="2018-06" db="EMBL/GenBank/DDBJ databases">
        <title>Chryseolinea flavus sp. nov., a member of the phylum Bacteroidetes isolated from soil.</title>
        <authorList>
            <person name="Li Y."/>
            <person name="Wang J."/>
        </authorList>
    </citation>
    <scope>NUCLEOTIDE SEQUENCE [LARGE SCALE GENOMIC DNA]</scope>
    <source>
        <strain evidence="2 3">SDU1-6</strain>
    </source>
</reference>
<keyword evidence="1" id="KW-0472">Membrane</keyword>
<comment type="caution">
    <text evidence="2">The sequence shown here is derived from an EMBL/GenBank/DDBJ whole genome shotgun (WGS) entry which is preliminary data.</text>
</comment>
<evidence type="ECO:0000313" key="3">
    <source>
        <dbReference type="Proteomes" id="UP000251889"/>
    </source>
</evidence>
<dbReference type="RefSeq" id="WP_112747259.1">
    <property type="nucleotide sequence ID" value="NZ_QMFY01000005.1"/>
</dbReference>
<dbReference type="EMBL" id="QMFY01000005">
    <property type="protein sequence ID" value="RAW01104.1"/>
    <property type="molecule type" value="Genomic_DNA"/>
</dbReference>
<dbReference type="Proteomes" id="UP000251889">
    <property type="component" value="Unassembled WGS sequence"/>
</dbReference>
<feature type="transmembrane region" description="Helical" evidence="1">
    <location>
        <begin position="163"/>
        <end position="181"/>
    </location>
</feature>
<evidence type="ECO:0000256" key="1">
    <source>
        <dbReference type="SAM" id="Phobius"/>
    </source>
</evidence>
<feature type="transmembrane region" description="Helical" evidence="1">
    <location>
        <begin position="56"/>
        <end position="80"/>
    </location>
</feature>
<gene>
    <name evidence="2" type="ORF">DQQ10_12815</name>
</gene>
<feature type="transmembrane region" description="Helical" evidence="1">
    <location>
        <begin position="131"/>
        <end position="151"/>
    </location>
</feature>
<name>A0A364Y452_9BACT</name>
<feature type="transmembrane region" description="Helical" evidence="1">
    <location>
        <begin position="7"/>
        <end position="25"/>
    </location>
</feature>
<evidence type="ECO:0000313" key="2">
    <source>
        <dbReference type="EMBL" id="RAW01104.1"/>
    </source>
</evidence>
<keyword evidence="1" id="KW-1133">Transmembrane helix</keyword>
<accession>A0A364Y452</accession>
<keyword evidence="3" id="KW-1185">Reference proteome</keyword>
<keyword evidence="1" id="KW-0812">Transmembrane</keyword>
<dbReference type="AlphaFoldDB" id="A0A364Y452"/>
<sequence>MSSQIEIALDLVSVVSLMIISAGMIKDYLYYKMFGIRIFSFLSIDEIIISFADNLLYYLLILISSAFFLISFIANSEVLLPSISHLSLISRLVEYFGENIPALFITIALNAAILLFGYLRKKIQWFETLLNIILSWIAFWLLPIILFEFQISTDISNSGMSNHYIITMAISLALYSIMSAFNEAYKVKHYKHYHGTEVELEDEIITSDDTYYYVGHSKNYIFFFDSELKASEVWPIATVKRFKFIK</sequence>
<protein>
    <submittedName>
        <fullName evidence="2">Uncharacterized protein</fullName>
    </submittedName>
</protein>
<feature type="transmembrane region" description="Helical" evidence="1">
    <location>
        <begin position="100"/>
        <end position="119"/>
    </location>
</feature>